<proteinExistence type="predicted"/>
<protein>
    <submittedName>
        <fullName evidence="1">Uncharacterized protein</fullName>
    </submittedName>
</protein>
<evidence type="ECO:0000313" key="1">
    <source>
        <dbReference type="EMBL" id="ATA82012.1"/>
    </source>
</evidence>
<name>A0A250FA59_9FLAO</name>
<organism evidence="1 2">
    <name type="scientific">Capnocytophaga leadbetteri</name>
    <dbReference type="NCBI Taxonomy" id="327575"/>
    <lineage>
        <taxon>Bacteria</taxon>
        <taxon>Pseudomonadati</taxon>
        <taxon>Bacteroidota</taxon>
        <taxon>Flavobacteriia</taxon>
        <taxon>Flavobacteriales</taxon>
        <taxon>Flavobacteriaceae</taxon>
        <taxon>Capnocytophaga</taxon>
    </lineage>
</organism>
<gene>
    <name evidence="1" type="ORF">CGC53_06435</name>
</gene>
<sequence length="72" mass="8407">MKFSEAKEIIDRYFSQADPEELYNLALSCGFEEVNIEEGDMEEDDVNRRIDEVGDLPYYRKISEDHSKLLAS</sequence>
<dbReference type="Proteomes" id="UP000217276">
    <property type="component" value="Chromosome"/>
</dbReference>
<dbReference type="KEGG" id="clk:CGC53_06435"/>
<accession>A0A250FA59</accession>
<dbReference type="RefSeq" id="WP_095914074.1">
    <property type="nucleotide sequence ID" value="NZ_CP022384.1"/>
</dbReference>
<dbReference type="EMBL" id="CP022384">
    <property type="protein sequence ID" value="ATA82012.1"/>
    <property type="molecule type" value="Genomic_DNA"/>
</dbReference>
<dbReference type="AlphaFoldDB" id="A0A250FA59"/>
<evidence type="ECO:0000313" key="2">
    <source>
        <dbReference type="Proteomes" id="UP000217276"/>
    </source>
</evidence>
<keyword evidence="2" id="KW-1185">Reference proteome</keyword>
<reference evidence="2" key="1">
    <citation type="submission" date="2017-06" db="EMBL/GenBank/DDBJ databases">
        <title>Capnocytophaga spp. assemblies.</title>
        <authorList>
            <person name="Gulvik C.A."/>
        </authorList>
    </citation>
    <scope>NUCLEOTIDE SEQUENCE [LARGE SCALE GENOMIC DNA]</scope>
    <source>
        <strain evidence="2">H6253</strain>
    </source>
</reference>